<name>A0A2I0ADS2_9ASPA</name>
<keyword evidence="3" id="KW-1185">Reference proteome</keyword>
<dbReference type="Proteomes" id="UP000236161">
    <property type="component" value="Unassembled WGS sequence"/>
</dbReference>
<feature type="region of interest" description="Disordered" evidence="1">
    <location>
        <begin position="108"/>
        <end position="164"/>
    </location>
</feature>
<feature type="compositionally biased region" description="Low complexity" evidence="1">
    <location>
        <begin position="125"/>
        <end position="134"/>
    </location>
</feature>
<dbReference type="OrthoDB" id="778913at2759"/>
<dbReference type="PANTHER" id="PTHR33922">
    <property type="entry name" value="OS01G0888066 PROTEIN-RELATED"/>
    <property type="match status" value="1"/>
</dbReference>
<organism evidence="2 3">
    <name type="scientific">Apostasia shenzhenica</name>
    <dbReference type="NCBI Taxonomy" id="1088818"/>
    <lineage>
        <taxon>Eukaryota</taxon>
        <taxon>Viridiplantae</taxon>
        <taxon>Streptophyta</taxon>
        <taxon>Embryophyta</taxon>
        <taxon>Tracheophyta</taxon>
        <taxon>Spermatophyta</taxon>
        <taxon>Magnoliopsida</taxon>
        <taxon>Liliopsida</taxon>
        <taxon>Asparagales</taxon>
        <taxon>Orchidaceae</taxon>
        <taxon>Apostasioideae</taxon>
        <taxon>Apostasia</taxon>
    </lineage>
</organism>
<evidence type="ECO:0000313" key="3">
    <source>
        <dbReference type="Proteomes" id="UP000236161"/>
    </source>
</evidence>
<evidence type="ECO:0000256" key="1">
    <source>
        <dbReference type="SAM" id="MobiDB-lite"/>
    </source>
</evidence>
<dbReference type="AlphaFoldDB" id="A0A2I0ADS2"/>
<dbReference type="PANTHER" id="PTHR33922:SF2">
    <property type="entry name" value="OS07G0589600 PROTEIN"/>
    <property type="match status" value="1"/>
</dbReference>
<feature type="compositionally biased region" description="Low complexity" evidence="1">
    <location>
        <begin position="154"/>
        <end position="164"/>
    </location>
</feature>
<gene>
    <name evidence="2" type="ORF">AXF42_Ash009151</name>
</gene>
<dbReference type="EMBL" id="KZ451993">
    <property type="protein sequence ID" value="PKA53655.1"/>
    <property type="molecule type" value="Genomic_DNA"/>
</dbReference>
<feature type="compositionally biased region" description="Low complexity" evidence="1">
    <location>
        <begin position="108"/>
        <end position="118"/>
    </location>
</feature>
<protein>
    <submittedName>
        <fullName evidence="2">Uncharacterized protein</fullName>
    </submittedName>
</protein>
<reference evidence="2 3" key="1">
    <citation type="journal article" date="2017" name="Nature">
        <title>The Apostasia genome and the evolution of orchids.</title>
        <authorList>
            <person name="Zhang G.Q."/>
            <person name="Liu K.W."/>
            <person name="Li Z."/>
            <person name="Lohaus R."/>
            <person name="Hsiao Y.Y."/>
            <person name="Niu S.C."/>
            <person name="Wang J.Y."/>
            <person name="Lin Y.C."/>
            <person name="Xu Q."/>
            <person name="Chen L.J."/>
            <person name="Yoshida K."/>
            <person name="Fujiwara S."/>
            <person name="Wang Z.W."/>
            <person name="Zhang Y.Q."/>
            <person name="Mitsuda N."/>
            <person name="Wang M."/>
            <person name="Liu G.H."/>
            <person name="Pecoraro L."/>
            <person name="Huang H.X."/>
            <person name="Xiao X.J."/>
            <person name="Lin M."/>
            <person name="Wu X.Y."/>
            <person name="Wu W.L."/>
            <person name="Chen Y.Y."/>
            <person name="Chang S.B."/>
            <person name="Sakamoto S."/>
            <person name="Ohme-Takagi M."/>
            <person name="Yagi M."/>
            <person name="Zeng S.J."/>
            <person name="Shen C.Y."/>
            <person name="Yeh C.M."/>
            <person name="Luo Y.B."/>
            <person name="Tsai W.C."/>
            <person name="Van de Peer Y."/>
            <person name="Liu Z.J."/>
        </authorList>
    </citation>
    <scope>NUCLEOTIDE SEQUENCE [LARGE SCALE GENOMIC DNA]</scope>
    <source>
        <strain evidence="3">cv. Shenzhen</strain>
        <tissue evidence="2">Stem</tissue>
    </source>
</reference>
<accession>A0A2I0ADS2</accession>
<proteinExistence type="predicted"/>
<evidence type="ECO:0000313" key="2">
    <source>
        <dbReference type="EMBL" id="PKA53655.1"/>
    </source>
</evidence>
<sequence length="269" mass="29265">MAEEGQWVTFDDSEDEDEALSLCDLPVAPAAEGISRTTGDQNQEHRSPAKDEFAFRILRSGAGNNSPETEMCAAEDIFFDGQLRPLRPNQIVSRSDSSGSLGFLRCRSVSMSSSSTRSPSRRVSRSPSSNSNFSAFYTYPSPNPQLHHGRKSVGSRGGSRIRTGSAPPVGWGLIRLGVAMAPEMEVKHIRFRQGGGGQTGEARRRLDGVSGFIGGRLGCKCSPEDAVSTKIPITTARKKEESRGVRGVERKERIAEWLEELFKGKGAMD</sequence>